<dbReference type="NCBIfam" id="TIGR02651">
    <property type="entry name" value="RNase_Z"/>
    <property type="match status" value="1"/>
</dbReference>
<feature type="binding site" evidence="10">
    <location>
        <position position="140"/>
    </location>
    <ligand>
        <name>Zn(2+)</name>
        <dbReference type="ChEBI" id="CHEBI:29105"/>
        <label>1</label>
        <note>catalytic</note>
    </ligand>
</feature>
<comment type="function">
    <text evidence="9 10">Zinc phosphodiesterase, which displays some tRNA 3'-processing endonuclease activity. Probably involved in tRNA maturation, by removing a 3'-trailer from precursor tRNA.</text>
</comment>
<dbReference type="Gene3D" id="3.60.15.10">
    <property type="entry name" value="Ribonuclease Z/Hydroxyacylglutathione hydrolase-like"/>
    <property type="match status" value="1"/>
</dbReference>
<evidence type="ECO:0000256" key="2">
    <source>
        <dbReference type="ARBA" id="ARBA00012477"/>
    </source>
</evidence>
<feature type="binding site" evidence="10">
    <location>
        <position position="211"/>
    </location>
    <ligand>
        <name>Zn(2+)</name>
        <dbReference type="ChEBI" id="CHEBI:29105"/>
        <label>1</label>
        <note>catalytic</note>
    </ligand>
</feature>
<evidence type="ECO:0000259" key="11">
    <source>
        <dbReference type="Pfam" id="PF12706"/>
    </source>
</evidence>
<evidence type="ECO:0000313" key="13">
    <source>
        <dbReference type="Proteomes" id="UP000198666"/>
    </source>
</evidence>
<comment type="catalytic activity">
    <reaction evidence="10">
        <text>Endonucleolytic cleavage of RNA, removing extra 3' nucleotides from tRNA precursor, generating 3' termini of tRNAs. A 3'-hydroxy group is left at the tRNA terminus and a 5'-phosphoryl group is left at the trailer molecule.</text>
        <dbReference type="EC" id="3.1.26.11"/>
    </reaction>
</comment>
<dbReference type="CDD" id="cd07717">
    <property type="entry name" value="RNaseZ_ZiPD-like_MBL-fold"/>
    <property type="match status" value="1"/>
</dbReference>
<comment type="similarity">
    <text evidence="10">Belongs to the RNase Z family.</text>
</comment>
<dbReference type="OrthoDB" id="9800940at2"/>
<protein>
    <recommendedName>
        <fullName evidence="2 10">Ribonuclease Z</fullName>
        <shortName evidence="10">RNase Z</shortName>
        <ecNumber evidence="2 10">3.1.26.11</ecNumber>
    </recommendedName>
    <alternativeName>
        <fullName evidence="10">tRNA 3 endonuclease</fullName>
    </alternativeName>
    <alternativeName>
        <fullName evidence="10">tRNase Z</fullName>
    </alternativeName>
</protein>
<keyword evidence="13" id="KW-1185">Reference proteome</keyword>
<evidence type="ECO:0000256" key="5">
    <source>
        <dbReference type="ARBA" id="ARBA00022723"/>
    </source>
</evidence>
<dbReference type="InterPro" id="IPR013471">
    <property type="entry name" value="RNase_Z/BN"/>
</dbReference>
<feature type="binding site" evidence="10">
    <location>
        <position position="68"/>
    </location>
    <ligand>
        <name>Zn(2+)</name>
        <dbReference type="ChEBI" id="CHEBI:29105"/>
        <label>2</label>
        <note>catalytic</note>
    </ligand>
</feature>
<proteinExistence type="inferred from homology"/>
<keyword evidence="4 10" id="KW-0540">Nuclease</keyword>
<evidence type="ECO:0000256" key="10">
    <source>
        <dbReference type="HAMAP-Rule" id="MF_01818"/>
    </source>
</evidence>
<keyword evidence="3 10" id="KW-0819">tRNA processing</keyword>
<evidence type="ECO:0000256" key="3">
    <source>
        <dbReference type="ARBA" id="ARBA00022694"/>
    </source>
</evidence>
<comment type="subunit">
    <text evidence="1 10">Homodimer.</text>
</comment>
<evidence type="ECO:0000313" key="12">
    <source>
        <dbReference type="EMBL" id="SDD45023.1"/>
    </source>
</evidence>
<dbReference type="Pfam" id="PF12706">
    <property type="entry name" value="Lactamase_B_2"/>
    <property type="match status" value="1"/>
</dbReference>
<reference evidence="13" key="1">
    <citation type="submission" date="2016-10" db="EMBL/GenBank/DDBJ databases">
        <authorList>
            <person name="Varghese N."/>
            <person name="Submissions S."/>
        </authorList>
    </citation>
    <scope>NUCLEOTIDE SEQUENCE [LARGE SCALE GENOMIC DNA]</scope>
    <source>
        <strain evidence="13">DSM 21620</strain>
    </source>
</reference>
<accession>A0A1G6UUP9</accession>
<dbReference type="FunFam" id="3.60.15.10:FF:000002">
    <property type="entry name" value="Ribonuclease Z"/>
    <property type="match status" value="1"/>
</dbReference>
<evidence type="ECO:0000256" key="9">
    <source>
        <dbReference type="ARBA" id="ARBA00057812"/>
    </source>
</evidence>
<feature type="binding site" evidence="10">
    <location>
        <position position="211"/>
    </location>
    <ligand>
        <name>Zn(2+)</name>
        <dbReference type="ChEBI" id="CHEBI:29105"/>
        <label>2</label>
        <note>catalytic</note>
    </ligand>
</feature>
<dbReference type="GO" id="GO:0042802">
    <property type="term" value="F:identical protein binding"/>
    <property type="evidence" value="ECO:0007669"/>
    <property type="project" value="UniProtKB-ARBA"/>
</dbReference>
<dbReference type="AlphaFoldDB" id="A0A1G6UUP9"/>
<sequence length="311" mass="34582">MELHFLGTGAGLPSKDRNVTSICLSMPQERQAVWMFDCGEATQHQLLHSPLKPGKIEKIFITHLHGDHIYGLPGLLSTRSFQQPELQLEVYGPHGIKEYIEVSLRVSGSHVANSLIIHEIEPGRIYEDEGWTVQAVELSHGIPCFGYIVEEKATLGELKVEKLRQMGIAPGPIYRQIKSQEVTELPDGRQIRRSDVVGADKAGRKIAILGDTTYLPELKGDIESADILVHEATFSADEPEMAKAYGHSTSVQAATLAKDANVKRLILTHISARYHQEEANILVDQARDVFPETELAEDMRVFEIQKNSSDS</sequence>
<organism evidence="12 13">
    <name type="scientific">Terribacillus halophilus</name>
    <dbReference type="NCBI Taxonomy" id="361279"/>
    <lineage>
        <taxon>Bacteria</taxon>
        <taxon>Bacillati</taxon>
        <taxon>Bacillota</taxon>
        <taxon>Bacilli</taxon>
        <taxon>Bacillales</taxon>
        <taxon>Bacillaceae</taxon>
        <taxon>Terribacillus</taxon>
    </lineage>
</organism>
<evidence type="ECO:0000256" key="1">
    <source>
        <dbReference type="ARBA" id="ARBA00011738"/>
    </source>
</evidence>
<feature type="binding site" evidence="10">
    <location>
        <position position="65"/>
    </location>
    <ligand>
        <name>Zn(2+)</name>
        <dbReference type="ChEBI" id="CHEBI:29105"/>
        <label>1</label>
        <note>catalytic</note>
    </ligand>
</feature>
<gene>
    <name evidence="10" type="primary">rnz</name>
    <name evidence="12" type="ORF">SAMN05421663_11120</name>
</gene>
<dbReference type="STRING" id="361279.SAMN05421663_11120"/>
<evidence type="ECO:0000256" key="4">
    <source>
        <dbReference type="ARBA" id="ARBA00022722"/>
    </source>
</evidence>
<dbReference type="Pfam" id="PF23023">
    <property type="entry name" value="Anti-Pycsar_Apyc1"/>
    <property type="match status" value="1"/>
</dbReference>
<feature type="binding site" evidence="10">
    <location>
        <position position="67"/>
    </location>
    <ligand>
        <name>Zn(2+)</name>
        <dbReference type="ChEBI" id="CHEBI:29105"/>
        <label>2</label>
        <note>catalytic</note>
    </ligand>
</feature>
<feature type="binding site" evidence="10">
    <location>
        <position position="63"/>
    </location>
    <ligand>
        <name>Zn(2+)</name>
        <dbReference type="ChEBI" id="CHEBI:29105"/>
        <label>1</label>
        <note>catalytic</note>
    </ligand>
</feature>
<name>A0A1G6UUP9_9BACI</name>
<evidence type="ECO:0000256" key="6">
    <source>
        <dbReference type="ARBA" id="ARBA00022759"/>
    </source>
</evidence>
<dbReference type="Proteomes" id="UP000198666">
    <property type="component" value="Unassembled WGS sequence"/>
</dbReference>
<feature type="binding site" evidence="10">
    <location>
        <position position="269"/>
    </location>
    <ligand>
        <name>Zn(2+)</name>
        <dbReference type="ChEBI" id="CHEBI:29105"/>
        <label>2</label>
        <note>catalytic</note>
    </ligand>
</feature>
<keyword evidence="5 10" id="KW-0479">Metal-binding</keyword>
<evidence type="ECO:0000256" key="7">
    <source>
        <dbReference type="ARBA" id="ARBA00022801"/>
    </source>
</evidence>
<dbReference type="GO" id="GO:0008270">
    <property type="term" value="F:zinc ion binding"/>
    <property type="evidence" value="ECO:0007669"/>
    <property type="project" value="UniProtKB-UniRule"/>
</dbReference>
<dbReference type="NCBIfam" id="NF000801">
    <property type="entry name" value="PRK00055.1-3"/>
    <property type="match status" value="1"/>
</dbReference>
<dbReference type="HAMAP" id="MF_01818">
    <property type="entry name" value="RNase_Z_BN"/>
    <property type="match status" value="1"/>
</dbReference>
<feature type="active site" description="Proton acceptor" evidence="10">
    <location>
        <position position="67"/>
    </location>
</feature>
<dbReference type="EC" id="3.1.26.11" evidence="2 10"/>
<keyword evidence="6 10" id="KW-0255">Endonuclease</keyword>
<dbReference type="EMBL" id="FMZB01000011">
    <property type="protein sequence ID" value="SDD45023.1"/>
    <property type="molecule type" value="Genomic_DNA"/>
</dbReference>
<feature type="domain" description="Metallo-beta-lactamase" evidence="11">
    <location>
        <begin position="201"/>
        <end position="270"/>
    </location>
</feature>
<keyword evidence="7 10" id="KW-0378">Hydrolase</keyword>
<dbReference type="InterPro" id="IPR036866">
    <property type="entry name" value="RibonucZ/Hydroxyglut_hydro"/>
</dbReference>
<evidence type="ECO:0000256" key="8">
    <source>
        <dbReference type="ARBA" id="ARBA00022833"/>
    </source>
</evidence>
<keyword evidence="8 10" id="KW-0862">Zinc</keyword>
<dbReference type="PANTHER" id="PTHR46018:SF2">
    <property type="entry name" value="ZINC PHOSPHODIESTERASE ELAC PROTEIN 1"/>
    <property type="match status" value="1"/>
</dbReference>
<dbReference type="InterPro" id="IPR001279">
    <property type="entry name" value="Metallo-B-lactamas"/>
</dbReference>
<dbReference type="SUPFAM" id="SSF56281">
    <property type="entry name" value="Metallo-hydrolase/oxidoreductase"/>
    <property type="match status" value="1"/>
</dbReference>
<dbReference type="GO" id="GO:0042781">
    <property type="term" value="F:3'-tRNA processing endoribonuclease activity"/>
    <property type="evidence" value="ECO:0007669"/>
    <property type="project" value="UniProtKB-UniRule"/>
</dbReference>
<comment type="cofactor">
    <cofactor evidence="10">
        <name>Zn(2+)</name>
        <dbReference type="ChEBI" id="CHEBI:29105"/>
    </cofactor>
    <text evidence="10">Binds 2 Zn(2+) ions.</text>
</comment>
<dbReference type="PANTHER" id="PTHR46018">
    <property type="entry name" value="ZINC PHOSPHODIESTERASE ELAC PROTEIN 1"/>
    <property type="match status" value="1"/>
</dbReference>
<dbReference type="RefSeq" id="WP_093728283.1">
    <property type="nucleotide sequence ID" value="NZ_FMZB01000011.1"/>
</dbReference>